<dbReference type="EMBL" id="UGRY01000002">
    <property type="protein sequence ID" value="SUA76814.1"/>
    <property type="molecule type" value="Genomic_DNA"/>
</dbReference>
<dbReference type="InterPro" id="IPR049244">
    <property type="entry name" value="DUF6879"/>
</dbReference>
<proteinExistence type="predicted"/>
<dbReference type="Proteomes" id="UP000255467">
    <property type="component" value="Unassembled WGS sequence"/>
</dbReference>
<accession>A0A378YI40</accession>
<evidence type="ECO:0000313" key="2">
    <source>
        <dbReference type="EMBL" id="SUA76814.1"/>
    </source>
</evidence>
<dbReference type="RefSeq" id="WP_039810041.1">
    <property type="nucleotide sequence ID" value="NZ_UGRY01000002.1"/>
</dbReference>
<dbReference type="Pfam" id="PF21806">
    <property type="entry name" value="DUF6879"/>
    <property type="match status" value="1"/>
</dbReference>
<organism evidence="2 3">
    <name type="scientific">Nocardia otitidiscaviarum</name>
    <dbReference type="NCBI Taxonomy" id="1823"/>
    <lineage>
        <taxon>Bacteria</taxon>
        <taxon>Bacillati</taxon>
        <taxon>Actinomycetota</taxon>
        <taxon>Actinomycetes</taxon>
        <taxon>Mycobacteriales</taxon>
        <taxon>Nocardiaceae</taxon>
        <taxon>Nocardia</taxon>
    </lineage>
</organism>
<sequence>MKLLQGDAFDDLIRSSRREAFHLELQDDYESPDGDEPYRNWLTGGPTDDFAWFQDWLNLVRDFTARGAVMRRARVVTVPMTDYQRWMLEITANNVAAGEDVRYLADSRRLSTDDWWLLDDETVIFTTFEASGRFAGAAVTHDPRIIAHCQEVRDYVWSAAVPFADYAALKTQ</sequence>
<dbReference type="OrthoDB" id="3821358at2"/>
<name>A0A378YI40_9NOCA</name>
<evidence type="ECO:0000313" key="3">
    <source>
        <dbReference type="Proteomes" id="UP000255467"/>
    </source>
</evidence>
<dbReference type="AlphaFoldDB" id="A0A378YI40"/>
<evidence type="ECO:0000259" key="1">
    <source>
        <dbReference type="Pfam" id="PF21806"/>
    </source>
</evidence>
<gene>
    <name evidence="2" type="ORF">NCTC1934_02725</name>
</gene>
<reference evidence="2 3" key="1">
    <citation type="submission" date="2018-06" db="EMBL/GenBank/DDBJ databases">
        <authorList>
            <consortium name="Pathogen Informatics"/>
            <person name="Doyle S."/>
        </authorList>
    </citation>
    <scope>NUCLEOTIDE SEQUENCE [LARGE SCALE GENOMIC DNA]</scope>
    <source>
        <strain evidence="2 3">NCTC1934</strain>
    </source>
</reference>
<protein>
    <recommendedName>
        <fullName evidence="1">DUF6879 domain-containing protein</fullName>
    </recommendedName>
</protein>
<feature type="domain" description="DUF6879" evidence="1">
    <location>
        <begin position="7"/>
        <end position="168"/>
    </location>
</feature>
<keyword evidence="3" id="KW-1185">Reference proteome</keyword>